<evidence type="ECO:0000256" key="5">
    <source>
        <dbReference type="ARBA" id="ARBA00023163"/>
    </source>
</evidence>
<feature type="compositionally biased region" description="Basic residues" evidence="7">
    <location>
        <begin position="946"/>
        <end position="955"/>
    </location>
</feature>
<feature type="region of interest" description="Disordered" evidence="7">
    <location>
        <begin position="1"/>
        <end position="52"/>
    </location>
</feature>
<dbReference type="InterPro" id="IPR048360">
    <property type="entry name" value="Ezh2_CXC_fung"/>
</dbReference>
<dbReference type="Pfam" id="PF00856">
    <property type="entry name" value="SET"/>
    <property type="match status" value="1"/>
</dbReference>
<dbReference type="InterPro" id="IPR001214">
    <property type="entry name" value="SET_dom"/>
</dbReference>
<feature type="domain" description="SET" evidence="8">
    <location>
        <begin position="647"/>
        <end position="776"/>
    </location>
</feature>
<dbReference type="PROSITE" id="PS51633">
    <property type="entry name" value="CXC"/>
    <property type="match status" value="1"/>
</dbReference>
<evidence type="ECO:0000259" key="9">
    <source>
        <dbReference type="PROSITE" id="PS51633"/>
    </source>
</evidence>
<organism evidence="10 11">
    <name type="scientific">Thelonectria olida</name>
    <dbReference type="NCBI Taxonomy" id="1576542"/>
    <lineage>
        <taxon>Eukaryota</taxon>
        <taxon>Fungi</taxon>
        <taxon>Dikarya</taxon>
        <taxon>Ascomycota</taxon>
        <taxon>Pezizomycotina</taxon>
        <taxon>Sordariomycetes</taxon>
        <taxon>Hypocreomycetidae</taxon>
        <taxon>Hypocreales</taxon>
        <taxon>Nectriaceae</taxon>
        <taxon>Thelonectria</taxon>
    </lineage>
</organism>
<dbReference type="GO" id="GO:0031507">
    <property type="term" value="P:heterochromatin formation"/>
    <property type="evidence" value="ECO:0007669"/>
    <property type="project" value="TreeGrafter"/>
</dbReference>
<keyword evidence="5" id="KW-0804">Transcription</keyword>
<keyword evidence="3" id="KW-0949">S-adenosyl-L-methionine</keyword>
<dbReference type="EMBL" id="JAGPYM010000001">
    <property type="protein sequence ID" value="KAH6900249.1"/>
    <property type="molecule type" value="Genomic_DNA"/>
</dbReference>
<evidence type="ECO:0000259" key="8">
    <source>
        <dbReference type="PROSITE" id="PS50280"/>
    </source>
</evidence>
<feature type="compositionally biased region" description="Basic and acidic residues" evidence="7">
    <location>
        <begin position="806"/>
        <end position="821"/>
    </location>
</feature>
<dbReference type="PANTHER" id="PTHR45747:SF4">
    <property type="entry name" value="HISTONE-LYSINE N-METHYLTRANSFERASE E(Z)"/>
    <property type="match status" value="1"/>
</dbReference>
<sequence>MPPLPGIGVSAGSQQVTPPVELPPTKTRQPVKVTTPKARQPVKVTTPKAQTPRKLGWDVPRIVDSLKTFQQDIKNQHAELTSYLIDSTRATERRVQTGTDLFAGLKAKPSEAKTDASMGVKFKHHKQYSKLKKDAREGRYDATCIQTNEERVPRYRFHHVEIKKNVLTPNTMLTFVPHLRDLESSEESKYSSWLLELEEIDRKSGFKPMKQDDKLPLTHRSEYAATVSLYLDDWLGKLAIPGCSKSTLIRYMTHQVSDDAITPRQKTDILNSHRESDATSSTEANKVAEIFTRAFDKAFHNALPPATGETLSKQPKNHEQHHLKLRHVLLLDEAVDSVMDSKPTAKDGSSSQKDEDELAEYNLGTYCILGCVICYSHSCEHGEYDENNERRTLSITPRLSDMLKRRRRKPSAGQNLANGHSTRPCDRRCYRLFNCASGNPRNLPWSEDEHEVLRSILVTADHSKVKRDSLCLAADFLDRDCCDVHREYELLQVSIPQPEPPAKAPLFRTISWYDRIKKTLIGDWQDHTVSHEHQRRELMEPCSHEGPCTSDSCSCVKNGLLCEKFCHCTVDSCAYKFTGCACHSLGKTCFSKQKDRPCICVQLNRECDPELCGTCGVLQRADPENADNETLQSTGCQNCSLQRGESKALVLGQSQLEGVGYGLFTAEDIAQDDFIIEYVGELISHDEGVRREARRGDVFDEESSISYVFTLLEDEGIWVDAATYGNLSRYINHASESDKRGCNITPRILYVNGEYRIKFTAMRDIKAGEELFFNYGENFPNLTKKLLDDKAGGRSAQAKKKVGRPQRADSRDGVARKAPKTEKKKSAKGRAGATQAPSLDQEDEYVAVPSVPNSTLGIKASRKRQRPSQDDSDEEEYHPTATDATVSFDESQSPGTIDSDEQLTPLGRLRKRTRRSRLSISALVTDDLGQPKPRGNRGGARPGSGRPKKYRRRGPKTGSAAATATTSTDDAPASNAVSDQPITVAVQQPKSAGLELNVADANIILPHQQPVHFSRPPHHHVEEIQDSEEERNSGSMHFFAGEQYATPGDENSIGDQNMDRGARIRRPTAKVREGDKLGSDSVKAFGGL</sequence>
<dbReference type="InterPro" id="IPR041355">
    <property type="entry name" value="Pre-SET_CXC"/>
</dbReference>
<dbReference type="Pfam" id="PF18264">
    <property type="entry name" value="preSET_CXC"/>
    <property type="match status" value="1"/>
</dbReference>
<evidence type="ECO:0000256" key="6">
    <source>
        <dbReference type="ARBA" id="ARBA00048568"/>
    </source>
</evidence>
<dbReference type="GO" id="GO:0140951">
    <property type="term" value="F:histone H3K27 trimethyltransferase activity"/>
    <property type="evidence" value="ECO:0007669"/>
    <property type="project" value="UniProtKB-EC"/>
</dbReference>
<feature type="compositionally biased region" description="Basic and acidic residues" evidence="7">
    <location>
        <begin position="265"/>
        <end position="277"/>
    </location>
</feature>
<accession>A0A9P8WHR5</accession>
<dbReference type="OrthoDB" id="6141102at2759"/>
<dbReference type="AlphaFoldDB" id="A0A9P8WHR5"/>
<feature type="compositionally biased region" description="Polar residues" evidence="7">
    <location>
        <begin position="882"/>
        <end position="896"/>
    </location>
</feature>
<dbReference type="SUPFAM" id="SSF82199">
    <property type="entry name" value="SET domain"/>
    <property type="match status" value="1"/>
</dbReference>
<dbReference type="Gene3D" id="2.170.270.10">
    <property type="entry name" value="SET domain"/>
    <property type="match status" value="1"/>
</dbReference>
<feature type="domain" description="CXC" evidence="9">
    <location>
        <begin position="518"/>
        <end position="632"/>
    </location>
</feature>
<dbReference type="GO" id="GO:0032259">
    <property type="term" value="P:methylation"/>
    <property type="evidence" value="ECO:0007669"/>
    <property type="project" value="UniProtKB-KW"/>
</dbReference>
<evidence type="ECO:0000313" key="10">
    <source>
        <dbReference type="EMBL" id="KAH6900249.1"/>
    </source>
</evidence>
<evidence type="ECO:0000256" key="7">
    <source>
        <dbReference type="SAM" id="MobiDB-lite"/>
    </source>
</evidence>
<feature type="region of interest" description="Disordered" evidence="7">
    <location>
        <begin position="1010"/>
        <end position="1032"/>
    </location>
</feature>
<keyword evidence="1" id="KW-0489">Methyltransferase</keyword>
<feature type="compositionally biased region" description="Basic residues" evidence="7">
    <location>
        <begin position="908"/>
        <end position="917"/>
    </location>
</feature>
<evidence type="ECO:0000313" key="11">
    <source>
        <dbReference type="Proteomes" id="UP000777438"/>
    </source>
</evidence>
<dbReference type="PROSITE" id="PS50280">
    <property type="entry name" value="SET"/>
    <property type="match status" value="1"/>
</dbReference>
<comment type="caution">
    <text evidence="10">The sequence shown here is derived from an EMBL/GenBank/DDBJ whole genome shotgun (WGS) entry which is preliminary data.</text>
</comment>
<dbReference type="SMART" id="SM00317">
    <property type="entry name" value="SET"/>
    <property type="match status" value="1"/>
</dbReference>
<dbReference type="Pfam" id="PF21509">
    <property type="entry name" value="Ezh2-like__CXC_fung"/>
    <property type="match status" value="1"/>
</dbReference>
<dbReference type="Proteomes" id="UP000777438">
    <property type="component" value="Unassembled WGS sequence"/>
</dbReference>
<reference evidence="10 11" key="1">
    <citation type="journal article" date="2021" name="Nat. Commun.">
        <title>Genetic determinants of endophytism in the Arabidopsis root mycobiome.</title>
        <authorList>
            <person name="Mesny F."/>
            <person name="Miyauchi S."/>
            <person name="Thiergart T."/>
            <person name="Pickel B."/>
            <person name="Atanasova L."/>
            <person name="Karlsson M."/>
            <person name="Huettel B."/>
            <person name="Barry K.W."/>
            <person name="Haridas S."/>
            <person name="Chen C."/>
            <person name="Bauer D."/>
            <person name="Andreopoulos W."/>
            <person name="Pangilinan J."/>
            <person name="LaButti K."/>
            <person name="Riley R."/>
            <person name="Lipzen A."/>
            <person name="Clum A."/>
            <person name="Drula E."/>
            <person name="Henrissat B."/>
            <person name="Kohler A."/>
            <person name="Grigoriev I.V."/>
            <person name="Martin F.M."/>
            <person name="Hacquard S."/>
        </authorList>
    </citation>
    <scope>NUCLEOTIDE SEQUENCE [LARGE SCALE GENOMIC DNA]</scope>
    <source>
        <strain evidence="10 11">MPI-CAGE-CH-0241</strain>
    </source>
</reference>
<dbReference type="GO" id="GO:0005634">
    <property type="term" value="C:nucleus"/>
    <property type="evidence" value="ECO:0007669"/>
    <property type="project" value="TreeGrafter"/>
</dbReference>
<dbReference type="InterPro" id="IPR045318">
    <property type="entry name" value="EZH1/2-like"/>
</dbReference>
<gene>
    <name evidence="10" type="ORF">B0T10DRAFT_393089</name>
</gene>
<evidence type="ECO:0000256" key="2">
    <source>
        <dbReference type="ARBA" id="ARBA00022679"/>
    </source>
</evidence>
<dbReference type="Pfam" id="PF18600">
    <property type="entry name" value="Ezh2_MCSS_fung"/>
    <property type="match status" value="1"/>
</dbReference>
<evidence type="ECO:0000256" key="1">
    <source>
        <dbReference type="ARBA" id="ARBA00022603"/>
    </source>
</evidence>
<evidence type="ECO:0000256" key="4">
    <source>
        <dbReference type="ARBA" id="ARBA00023015"/>
    </source>
</evidence>
<protein>
    <submittedName>
        <fullName evidence="10">Uncharacterized protein</fullName>
    </submittedName>
</protein>
<feature type="region of interest" description="Disordered" evidence="7">
    <location>
        <begin position="1044"/>
        <end position="1088"/>
    </location>
</feature>
<dbReference type="PANTHER" id="PTHR45747">
    <property type="entry name" value="HISTONE-LYSINE N-METHYLTRANSFERASE E(Z)"/>
    <property type="match status" value="1"/>
</dbReference>
<name>A0A9P8WHR5_9HYPO</name>
<dbReference type="GO" id="GO:0003682">
    <property type="term" value="F:chromatin binding"/>
    <property type="evidence" value="ECO:0007669"/>
    <property type="project" value="TreeGrafter"/>
</dbReference>
<keyword evidence="2" id="KW-0808">Transferase</keyword>
<feature type="region of interest" description="Disordered" evidence="7">
    <location>
        <begin position="264"/>
        <end position="283"/>
    </location>
</feature>
<feature type="region of interest" description="Disordered" evidence="7">
    <location>
        <begin position="790"/>
        <end position="980"/>
    </location>
</feature>
<feature type="compositionally biased region" description="Low complexity" evidence="7">
    <location>
        <begin position="956"/>
        <end position="976"/>
    </location>
</feature>
<dbReference type="Pfam" id="PF18601">
    <property type="entry name" value="EZH2_N"/>
    <property type="match status" value="1"/>
</dbReference>
<dbReference type="InterPro" id="IPR040968">
    <property type="entry name" value="EZH2_MCSS_fung"/>
</dbReference>
<evidence type="ECO:0000256" key="3">
    <source>
        <dbReference type="ARBA" id="ARBA00022691"/>
    </source>
</evidence>
<comment type="catalytic activity">
    <reaction evidence="6">
        <text>L-lysyl(27)-[histone H3] + 3 S-adenosyl-L-methionine = N(6),N(6),N(6)-trimethyl-L-lysyl(27)-[histone H3] + 3 S-adenosyl-L-homocysteine + 3 H(+)</text>
        <dbReference type="Rhea" id="RHEA:60292"/>
        <dbReference type="Rhea" id="RHEA-COMP:15535"/>
        <dbReference type="Rhea" id="RHEA-COMP:15548"/>
        <dbReference type="ChEBI" id="CHEBI:15378"/>
        <dbReference type="ChEBI" id="CHEBI:29969"/>
        <dbReference type="ChEBI" id="CHEBI:57856"/>
        <dbReference type="ChEBI" id="CHEBI:59789"/>
        <dbReference type="ChEBI" id="CHEBI:61961"/>
        <dbReference type="EC" id="2.1.1.356"/>
    </reaction>
</comment>
<proteinExistence type="predicted"/>
<dbReference type="InterPro" id="IPR026489">
    <property type="entry name" value="CXC_dom"/>
</dbReference>
<keyword evidence="4" id="KW-0805">Transcription regulation</keyword>
<dbReference type="InterPro" id="IPR046341">
    <property type="entry name" value="SET_dom_sf"/>
</dbReference>
<dbReference type="InterPro" id="IPR040595">
    <property type="entry name" value="EZH2_N"/>
</dbReference>
<keyword evidence="11" id="KW-1185">Reference proteome</keyword>